<dbReference type="PRINTS" id="PR00296">
    <property type="entry name" value="CYCLINKINASE"/>
</dbReference>
<dbReference type="STRING" id="763665.A0A2G5BAZ5"/>
<accession>A0A2G5BAZ5</accession>
<dbReference type="PANTHER" id="PTHR23415">
    <property type="entry name" value="CYCLIN-DEPENDENT KINASES REGULATORY SUBUNIT/60S RIBOSOME SUBUNIT BIOGENESIS PROTEIN NIP7"/>
    <property type="match status" value="1"/>
</dbReference>
<proteinExistence type="inferred from homology"/>
<keyword evidence="2 4" id="KW-0132">Cell division</keyword>
<organism evidence="5 6">
    <name type="scientific">Coemansia reversa (strain ATCC 12441 / NRRL 1564)</name>
    <dbReference type="NCBI Taxonomy" id="763665"/>
    <lineage>
        <taxon>Eukaryota</taxon>
        <taxon>Fungi</taxon>
        <taxon>Fungi incertae sedis</taxon>
        <taxon>Zoopagomycota</taxon>
        <taxon>Kickxellomycotina</taxon>
        <taxon>Kickxellomycetes</taxon>
        <taxon>Kickxellales</taxon>
        <taxon>Kickxellaceae</taxon>
        <taxon>Coemansia</taxon>
    </lineage>
</organism>
<dbReference type="Pfam" id="PF01111">
    <property type="entry name" value="CKS"/>
    <property type="match status" value="1"/>
</dbReference>
<dbReference type="SUPFAM" id="SSF55637">
    <property type="entry name" value="Cell cycle regulatory proteins"/>
    <property type="match status" value="1"/>
</dbReference>
<dbReference type="AlphaFoldDB" id="A0A2G5BAZ5"/>
<comment type="function">
    <text evidence="4">Binds to the catalytic subunit of the cyclin dependent kinases and is essential for their biological function.</text>
</comment>
<sequence>MLSFKTEKNGDAHQKQVAYEQQKLADISKYEADITYSPRYSDDEYEYRHVSLPDKLWKYLPNPPRLLTENECRGLGVQQSPGWVHYTVHKPEPHVLLFKREKAYQLKYPLGAPPPAPALDTWKN</sequence>
<dbReference type="OrthoDB" id="440676at2759"/>
<dbReference type="InterPro" id="IPR000789">
    <property type="entry name" value="Cyclin-dep_kinase_reg-sub"/>
</dbReference>
<keyword evidence="6" id="KW-1185">Reference proteome</keyword>
<dbReference type="PROSITE" id="PS00945">
    <property type="entry name" value="CKS_2"/>
    <property type="match status" value="1"/>
</dbReference>
<dbReference type="Proteomes" id="UP000242474">
    <property type="component" value="Unassembled WGS sequence"/>
</dbReference>
<dbReference type="EMBL" id="KZ303501">
    <property type="protein sequence ID" value="PIA16186.1"/>
    <property type="molecule type" value="Genomic_DNA"/>
</dbReference>
<dbReference type="GO" id="GO:0051301">
    <property type="term" value="P:cell division"/>
    <property type="evidence" value="ECO:0007669"/>
    <property type="project" value="UniProtKB-UniRule"/>
</dbReference>
<dbReference type="Gene3D" id="3.30.170.10">
    <property type="entry name" value="Cyclin-dependent kinase, regulatory subunit"/>
    <property type="match status" value="1"/>
</dbReference>
<evidence type="ECO:0000313" key="6">
    <source>
        <dbReference type="Proteomes" id="UP000242474"/>
    </source>
</evidence>
<evidence type="ECO:0000256" key="3">
    <source>
        <dbReference type="ARBA" id="ARBA00023306"/>
    </source>
</evidence>
<protein>
    <recommendedName>
        <fullName evidence="4">Cyclin-dependent kinases regulatory subunit</fullName>
    </recommendedName>
</protein>
<dbReference type="SMART" id="SM01084">
    <property type="entry name" value="CKS"/>
    <property type="match status" value="1"/>
</dbReference>
<dbReference type="GO" id="GO:0016538">
    <property type="term" value="F:cyclin-dependent protein serine/threonine kinase regulator activity"/>
    <property type="evidence" value="ECO:0007669"/>
    <property type="project" value="InterPro"/>
</dbReference>
<name>A0A2G5BAZ5_COERN</name>
<reference evidence="5 6" key="1">
    <citation type="journal article" date="2015" name="Genome Biol. Evol.">
        <title>Phylogenomic analyses indicate that early fungi evolved digesting cell walls of algal ancestors of land plants.</title>
        <authorList>
            <person name="Chang Y."/>
            <person name="Wang S."/>
            <person name="Sekimoto S."/>
            <person name="Aerts A.L."/>
            <person name="Choi C."/>
            <person name="Clum A."/>
            <person name="LaButti K.M."/>
            <person name="Lindquist E.A."/>
            <person name="Yee Ngan C."/>
            <person name="Ohm R.A."/>
            <person name="Salamov A.A."/>
            <person name="Grigoriev I.V."/>
            <person name="Spatafora J.W."/>
            <person name="Berbee M.L."/>
        </authorList>
    </citation>
    <scope>NUCLEOTIDE SEQUENCE [LARGE SCALE GENOMIC DNA]</scope>
    <source>
        <strain evidence="5 6">NRRL 1564</strain>
    </source>
</reference>
<gene>
    <name evidence="5" type="ORF">COEREDRAFT_87157</name>
</gene>
<keyword evidence="3 4" id="KW-0131">Cell cycle</keyword>
<evidence type="ECO:0000256" key="2">
    <source>
        <dbReference type="ARBA" id="ARBA00022618"/>
    </source>
</evidence>
<evidence type="ECO:0000256" key="1">
    <source>
        <dbReference type="ARBA" id="ARBA00007782"/>
    </source>
</evidence>
<dbReference type="FunFam" id="3.30.170.10:FF:000001">
    <property type="entry name" value="Cyclin-dependent kinases regulatory subunit"/>
    <property type="match status" value="1"/>
</dbReference>
<comment type="similarity">
    <text evidence="1 4">Belongs to the CKS family.</text>
</comment>
<evidence type="ECO:0000256" key="4">
    <source>
        <dbReference type="RuleBase" id="RU311113"/>
    </source>
</evidence>
<evidence type="ECO:0000313" key="5">
    <source>
        <dbReference type="EMBL" id="PIA16186.1"/>
    </source>
</evidence>
<dbReference type="InterPro" id="IPR036858">
    <property type="entry name" value="Cyclin-dep_kinase_reg-sub_sf"/>
</dbReference>